<name>A0A813D6M6_POLGL</name>
<dbReference type="SUPFAM" id="SSF52833">
    <property type="entry name" value="Thioredoxin-like"/>
    <property type="match status" value="1"/>
</dbReference>
<gene>
    <name evidence="3" type="ORF">PGLA1383_LOCUS2177</name>
    <name evidence="4" type="ORF">PGLA2088_LOCUS43617</name>
</gene>
<evidence type="ECO:0000313" key="3">
    <source>
        <dbReference type="EMBL" id="CAE8583191.1"/>
    </source>
</evidence>
<feature type="domain" description="Glutaredoxin" evidence="2">
    <location>
        <begin position="281"/>
        <end position="338"/>
    </location>
</feature>
<dbReference type="Gene3D" id="3.40.30.10">
    <property type="entry name" value="Glutaredoxin"/>
    <property type="match status" value="1"/>
</dbReference>
<evidence type="ECO:0000313" key="4">
    <source>
        <dbReference type="EMBL" id="CAE8724264.1"/>
    </source>
</evidence>
<evidence type="ECO:0000259" key="2">
    <source>
        <dbReference type="Pfam" id="PF00462"/>
    </source>
</evidence>
<dbReference type="InterPro" id="IPR002109">
    <property type="entry name" value="Glutaredoxin"/>
</dbReference>
<accession>A0A813D6M6</accession>
<evidence type="ECO:0000256" key="1">
    <source>
        <dbReference type="SAM" id="MobiDB-lite"/>
    </source>
</evidence>
<dbReference type="CDD" id="cd10450">
    <property type="entry name" value="GIY-YIG_AtGrxS16_like"/>
    <property type="match status" value="1"/>
</dbReference>
<dbReference type="Proteomes" id="UP000626109">
    <property type="component" value="Unassembled WGS sequence"/>
</dbReference>
<dbReference type="InterPro" id="IPR036249">
    <property type="entry name" value="Thioredoxin-like_sf"/>
</dbReference>
<dbReference type="EMBL" id="CAJNNW010034866">
    <property type="protein sequence ID" value="CAE8724264.1"/>
    <property type="molecule type" value="Genomic_DNA"/>
</dbReference>
<dbReference type="AlphaFoldDB" id="A0A813D6M6"/>
<dbReference type="Proteomes" id="UP000654075">
    <property type="component" value="Unassembled WGS sequence"/>
</dbReference>
<reference evidence="3" key="1">
    <citation type="submission" date="2021-02" db="EMBL/GenBank/DDBJ databases">
        <authorList>
            <person name="Dougan E. K."/>
            <person name="Rhodes N."/>
            <person name="Thang M."/>
            <person name="Chan C."/>
        </authorList>
    </citation>
    <scope>NUCLEOTIDE SEQUENCE</scope>
</reference>
<dbReference type="PROSITE" id="PS51354">
    <property type="entry name" value="GLUTAREDOXIN_2"/>
    <property type="match status" value="1"/>
</dbReference>
<feature type="region of interest" description="Disordered" evidence="1">
    <location>
        <begin position="171"/>
        <end position="211"/>
    </location>
</feature>
<proteinExistence type="predicted"/>
<dbReference type="EMBL" id="CAJNNV010000641">
    <property type="protein sequence ID" value="CAE8583191.1"/>
    <property type="molecule type" value="Genomic_DNA"/>
</dbReference>
<keyword evidence="5" id="KW-1185">Reference proteome</keyword>
<sequence length="374" mass="40162">MASLLPSSSAGCSWARSRHTRSLAKLGLVLAAYSLLPQSPGRVRVADRGARDALLFACGDLRVVAAARGGRVLMHGALSDAAQVDDLAQFCSKVPERKQAAVYAVFAADGQAQYVGIARDVHSALLSHLAMQPAGECAKVAIETFERPSRDAMAAVQGSWIAELGSVPVGNSDSEQAASWSKPPMSPEASEKKLKMRQASADGSLQQDDPEAWRSVVQKAMKDGDFDGSEADSLDASIAADAKSTARRAALKRAAGDWQGEIEAQTADALAGAGRQVPTLEMYSAPGCPHCDKMRARLAELGAKFTEYNIEAEETGRDDDVTRRARHARFNTVPQLYVLRQPPLRGRSAERLVGGSDDLELEVRSERFQAELWE</sequence>
<dbReference type="InterPro" id="IPR049578">
    <property type="entry name" value="CAXIP1-like_GIY-YIG_dom"/>
</dbReference>
<dbReference type="OrthoDB" id="203411at2759"/>
<protein>
    <recommendedName>
        <fullName evidence="2">Glutaredoxin domain-containing protein</fullName>
    </recommendedName>
</protein>
<dbReference type="Pfam" id="PF00462">
    <property type="entry name" value="Glutaredoxin"/>
    <property type="match status" value="1"/>
</dbReference>
<organism evidence="3 5">
    <name type="scientific">Polarella glacialis</name>
    <name type="common">Dinoflagellate</name>
    <dbReference type="NCBI Taxonomy" id="89957"/>
    <lineage>
        <taxon>Eukaryota</taxon>
        <taxon>Sar</taxon>
        <taxon>Alveolata</taxon>
        <taxon>Dinophyceae</taxon>
        <taxon>Suessiales</taxon>
        <taxon>Suessiaceae</taxon>
        <taxon>Polarella</taxon>
    </lineage>
</organism>
<comment type="caution">
    <text evidence="3">The sequence shown here is derived from an EMBL/GenBank/DDBJ whole genome shotgun (WGS) entry which is preliminary data.</text>
</comment>
<evidence type="ECO:0000313" key="5">
    <source>
        <dbReference type="Proteomes" id="UP000654075"/>
    </source>
</evidence>